<protein>
    <recommendedName>
        <fullName evidence="3">3'-5' exonuclease domain-containing protein</fullName>
    </recommendedName>
</protein>
<keyword evidence="5" id="KW-1185">Reference proteome</keyword>
<name>A0A4Y7JLJ3_PAPSO</name>
<dbReference type="InterPro" id="IPR036397">
    <property type="entry name" value="RNaseH_sf"/>
</dbReference>
<dbReference type="EMBL" id="CM010719">
    <property type="protein sequence ID" value="RZC60882.1"/>
    <property type="molecule type" value="Genomic_DNA"/>
</dbReference>
<evidence type="ECO:0000259" key="3">
    <source>
        <dbReference type="Pfam" id="PF01612"/>
    </source>
</evidence>
<dbReference type="Proteomes" id="UP000316621">
    <property type="component" value="Chromosome 5"/>
</dbReference>
<gene>
    <name evidence="4" type="ORF">C5167_022628</name>
</gene>
<dbReference type="PANTHER" id="PTHR13620">
    <property type="entry name" value="3-5 EXONUCLEASE"/>
    <property type="match status" value="1"/>
</dbReference>
<dbReference type="GO" id="GO:0008408">
    <property type="term" value="F:3'-5' exonuclease activity"/>
    <property type="evidence" value="ECO:0007669"/>
    <property type="project" value="InterPro"/>
</dbReference>
<accession>A0A4Y7JLJ3</accession>
<evidence type="ECO:0000313" key="5">
    <source>
        <dbReference type="Proteomes" id="UP000316621"/>
    </source>
</evidence>
<dbReference type="GO" id="GO:0005737">
    <property type="term" value="C:cytoplasm"/>
    <property type="evidence" value="ECO:0007669"/>
    <property type="project" value="TreeGrafter"/>
</dbReference>
<keyword evidence="1" id="KW-0540">Nuclease</keyword>
<evidence type="ECO:0000256" key="1">
    <source>
        <dbReference type="ARBA" id="ARBA00022722"/>
    </source>
</evidence>
<evidence type="ECO:0000313" key="4">
    <source>
        <dbReference type="EMBL" id="RZC60882.1"/>
    </source>
</evidence>
<dbReference type="InterPro" id="IPR002562">
    <property type="entry name" value="3'-5'_exonuclease_dom"/>
</dbReference>
<dbReference type="CDD" id="cd06141">
    <property type="entry name" value="WRN_exo"/>
    <property type="match status" value="1"/>
</dbReference>
<dbReference type="GO" id="GO:0006139">
    <property type="term" value="P:nucleobase-containing compound metabolic process"/>
    <property type="evidence" value="ECO:0007669"/>
    <property type="project" value="InterPro"/>
</dbReference>
<proteinExistence type="predicted"/>
<dbReference type="Pfam" id="PF01612">
    <property type="entry name" value="DNA_pol_A_exo1"/>
    <property type="match status" value="1"/>
</dbReference>
<dbReference type="InterPro" id="IPR051132">
    <property type="entry name" value="3-5_Exonuclease_domain"/>
</dbReference>
<dbReference type="SUPFAM" id="SSF53098">
    <property type="entry name" value="Ribonuclease H-like"/>
    <property type="match status" value="1"/>
</dbReference>
<dbReference type="Gene3D" id="3.30.420.10">
    <property type="entry name" value="Ribonuclease H-like superfamily/Ribonuclease H"/>
    <property type="match status" value="1"/>
</dbReference>
<dbReference type="InterPro" id="IPR012337">
    <property type="entry name" value="RNaseH-like_sf"/>
</dbReference>
<dbReference type="PANTHER" id="PTHR13620:SF105">
    <property type="entry name" value="OS01G0737700 PROTEIN"/>
    <property type="match status" value="1"/>
</dbReference>
<feature type="domain" description="3'-5' exonuclease" evidence="3">
    <location>
        <begin position="246"/>
        <end position="365"/>
    </location>
</feature>
<dbReference type="GO" id="GO:0003676">
    <property type="term" value="F:nucleic acid binding"/>
    <property type="evidence" value="ECO:0007669"/>
    <property type="project" value="InterPro"/>
</dbReference>
<evidence type="ECO:0000256" key="2">
    <source>
        <dbReference type="ARBA" id="ARBA00022801"/>
    </source>
</evidence>
<dbReference type="AlphaFoldDB" id="A0A4Y7JLJ3"/>
<sequence>MSLLIDQVVAAPLQQDAAMVEKSDLPDHKMFSNGIPSEGCSGYAGFLEPDEVSLAFIKASFYQLYRGTQKIQLLHKDILLQLCCSKLRVRFGISTKFLDSAGRPRLNIVLDSSLSLCKVLDDCDHHAQRLFVESGSNSEWRPVVMRKNSFMNSPTVRLHIPTVTNGDIAIYATEIYHKETAENPQRIVFSKFDATELDSLFTPGTFVDAFFSLDVYDYQQSAVVTQTASIVDEWISKIYYDFHDKLNNLVVGLDCEWRVNFEKGGTRNKIAVLQLCVGHQCLIFQFACRDYIPASLHEFLKNEKFIFVGVGVAEDGDKLFEDYGLSVARTIDLRTLAAEKLDFEELEGTGLKGLAFTVLRRDLPKPNNVTLSRWDASLY</sequence>
<keyword evidence="2" id="KW-0378">Hydrolase</keyword>
<organism evidence="4 5">
    <name type="scientific">Papaver somniferum</name>
    <name type="common">Opium poppy</name>
    <dbReference type="NCBI Taxonomy" id="3469"/>
    <lineage>
        <taxon>Eukaryota</taxon>
        <taxon>Viridiplantae</taxon>
        <taxon>Streptophyta</taxon>
        <taxon>Embryophyta</taxon>
        <taxon>Tracheophyta</taxon>
        <taxon>Spermatophyta</taxon>
        <taxon>Magnoliopsida</taxon>
        <taxon>Ranunculales</taxon>
        <taxon>Papaveraceae</taxon>
        <taxon>Papaveroideae</taxon>
        <taxon>Papaver</taxon>
    </lineage>
</organism>
<reference evidence="4 5" key="1">
    <citation type="journal article" date="2018" name="Science">
        <title>The opium poppy genome and morphinan production.</title>
        <authorList>
            <person name="Guo L."/>
            <person name="Winzer T."/>
            <person name="Yang X."/>
            <person name="Li Y."/>
            <person name="Ning Z."/>
            <person name="He Z."/>
            <person name="Teodor R."/>
            <person name="Lu Y."/>
            <person name="Bowser T.A."/>
            <person name="Graham I.A."/>
            <person name="Ye K."/>
        </authorList>
    </citation>
    <scope>NUCLEOTIDE SEQUENCE [LARGE SCALE GENOMIC DNA]</scope>
    <source>
        <strain evidence="5">cv. HN1</strain>
        <tissue evidence="4">Leaves</tissue>
    </source>
</reference>
<dbReference type="GO" id="GO:0005634">
    <property type="term" value="C:nucleus"/>
    <property type="evidence" value="ECO:0007669"/>
    <property type="project" value="TreeGrafter"/>
</dbReference>
<dbReference type="STRING" id="3469.A0A4Y7JLJ3"/>
<dbReference type="Gramene" id="RZC60882">
    <property type="protein sequence ID" value="RZC60882"/>
    <property type="gene ID" value="C5167_022628"/>
</dbReference>